<reference evidence="1" key="1">
    <citation type="journal article" date="2023" name="Mol. Ecol. Resour.">
        <title>Chromosome-level genome assembly of a triploid poplar Populus alba 'Berolinensis'.</title>
        <authorList>
            <person name="Chen S."/>
            <person name="Yu Y."/>
            <person name="Wang X."/>
            <person name="Wang S."/>
            <person name="Zhang T."/>
            <person name="Zhou Y."/>
            <person name="He R."/>
            <person name="Meng N."/>
            <person name="Wang Y."/>
            <person name="Liu W."/>
            <person name="Liu Z."/>
            <person name="Liu J."/>
            <person name="Guo Q."/>
            <person name="Huang H."/>
            <person name="Sederoff R.R."/>
            <person name="Wang G."/>
            <person name="Qu G."/>
            <person name="Chen S."/>
        </authorList>
    </citation>
    <scope>NUCLEOTIDE SEQUENCE</scope>
    <source>
        <strain evidence="1">SC-2020</strain>
    </source>
</reference>
<comment type="caution">
    <text evidence="1">The sequence shown here is derived from an EMBL/GenBank/DDBJ whole genome shotgun (WGS) entry which is preliminary data.</text>
</comment>
<organism evidence="1 2">
    <name type="scientific">Populus alba x Populus x berolinensis</name>
    <dbReference type="NCBI Taxonomy" id="444605"/>
    <lineage>
        <taxon>Eukaryota</taxon>
        <taxon>Viridiplantae</taxon>
        <taxon>Streptophyta</taxon>
        <taxon>Embryophyta</taxon>
        <taxon>Tracheophyta</taxon>
        <taxon>Spermatophyta</taxon>
        <taxon>Magnoliopsida</taxon>
        <taxon>eudicotyledons</taxon>
        <taxon>Gunneridae</taxon>
        <taxon>Pentapetalae</taxon>
        <taxon>rosids</taxon>
        <taxon>fabids</taxon>
        <taxon>Malpighiales</taxon>
        <taxon>Salicaceae</taxon>
        <taxon>Saliceae</taxon>
        <taxon>Populus</taxon>
    </lineage>
</organism>
<evidence type="ECO:0000313" key="2">
    <source>
        <dbReference type="Proteomes" id="UP001164929"/>
    </source>
</evidence>
<dbReference type="Gene3D" id="3.40.50.300">
    <property type="entry name" value="P-loop containing nucleotide triphosphate hydrolases"/>
    <property type="match status" value="1"/>
</dbReference>
<gene>
    <name evidence="1" type="ORF">NC653_014870</name>
</gene>
<dbReference type="EMBL" id="JAQIZT010000005">
    <property type="protein sequence ID" value="KAJ6998845.1"/>
    <property type="molecule type" value="Genomic_DNA"/>
</dbReference>
<dbReference type="AlphaFoldDB" id="A0AAD6QY34"/>
<evidence type="ECO:0000313" key="1">
    <source>
        <dbReference type="EMBL" id="KAJ6998845.1"/>
    </source>
</evidence>
<accession>A0AAD6QY34</accession>
<keyword evidence="2" id="KW-1185">Reference proteome</keyword>
<name>A0AAD6QY34_9ROSI</name>
<sequence length="58" mass="6838">MQVGSNLSLFPTVHWRYLIKFLTIFYSRYSTYPSILLLDEVTSALDTKSEKFVQEGFR</sequence>
<dbReference type="Proteomes" id="UP001164929">
    <property type="component" value="Chromosome 5"/>
</dbReference>
<dbReference type="InterPro" id="IPR027417">
    <property type="entry name" value="P-loop_NTPase"/>
</dbReference>
<proteinExistence type="predicted"/>
<protein>
    <submittedName>
        <fullName evidence="1">Uncharacterized protein</fullName>
    </submittedName>
</protein>